<evidence type="ECO:0000256" key="2">
    <source>
        <dbReference type="ARBA" id="ARBA00022801"/>
    </source>
</evidence>
<comment type="catalytic activity">
    <reaction evidence="3">
        <text>a D-aminoacyl-tRNA + H2O = a tRNA + a D-alpha-amino acid + H(+)</text>
        <dbReference type="Rhea" id="RHEA:13953"/>
        <dbReference type="Rhea" id="RHEA-COMP:10123"/>
        <dbReference type="Rhea" id="RHEA-COMP:10124"/>
        <dbReference type="ChEBI" id="CHEBI:15377"/>
        <dbReference type="ChEBI" id="CHEBI:15378"/>
        <dbReference type="ChEBI" id="CHEBI:59871"/>
        <dbReference type="ChEBI" id="CHEBI:78442"/>
        <dbReference type="ChEBI" id="CHEBI:79333"/>
        <dbReference type="EC" id="3.1.1.96"/>
    </reaction>
</comment>
<gene>
    <name evidence="3 4" type="primary">dtd</name>
    <name evidence="4" type="ORF">OQ287_12860</name>
</gene>
<organism evidence="4 5">
    <name type="scientific">Larsenimonas rhizosphaerae</name>
    <dbReference type="NCBI Taxonomy" id="2944682"/>
    <lineage>
        <taxon>Bacteria</taxon>
        <taxon>Pseudomonadati</taxon>
        <taxon>Pseudomonadota</taxon>
        <taxon>Gammaproteobacteria</taxon>
        <taxon>Oceanospirillales</taxon>
        <taxon>Halomonadaceae</taxon>
        <taxon>Larsenimonas</taxon>
    </lineage>
</organism>
<dbReference type="SUPFAM" id="SSF69500">
    <property type="entry name" value="DTD-like"/>
    <property type="match status" value="1"/>
</dbReference>
<dbReference type="RefSeq" id="WP_250938657.1">
    <property type="nucleotide sequence ID" value="NZ_JAMLJK010000002.1"/>
</dbReference>
<dbReference type="GO" id="GO:0043908">
    <property type="term" value="F:Ser(Gly)-tRNA(Ala) hydrolase activity"/>
    <property type="evidence" value="ECO:0007669"/>
    <property type="project" value="UniProtKB-UniRule"/>
</dbReference>
<dbReference type="EC" id="3.1.1.-" evidence="3"/>
<comment type="subunit">
    <text evidence="3">Homodimer.</text>
</comment>
<dbReference type="FunFam" id="3.50.80.10:FF:000001">
    <property type="entry name" value="D-aminoacyl-tRNA deacylase"/>
    <property type="match status" value="1"/>
</dbReference>
<keyword evidence="5" id="KW-1185">Reference proteome</keyword>
<accession>A0AA41ZJ23</accession>
<comment type="function">
    <text evidence="3">An aminoacyl-tRNA editing enzyme that deacylates mischarged D-aminoacyl-tRNAs. Also deacylates mischarged glycyl-tRNA(Ala), protecting cells against glycine mischarging by AlaRS. Acts via tRNA-based rather than protein-based catalysis; rejects L-amino acids rather than detecting D-amino acids in the active site. By recycling D-aminoacyl-tRNA to D-amino acids and free tRNA molecules, this enzyme counteracts the toxicity associated with the formation of D-aminoacyl-tRNA entities in vivo and helps enforce protein L-homochirality.</text>
</comment>
<dbReference type="GO" id="GO:0051500">
    <property type="term" value="F:D-tyrosyl-tRNA(Tyr) deacylase activity"/>
    <property type="evidence" value="ECO:0007669"/>
    <property type="project" value="TreeGrafter"/>
</dbReference>
<protein>
    <recommendedName>
        <fullName evidence="3">D-aminoacyl-tRNA deacylase</fullName>
        <shortName evidence="3">DTD</shortName>
        <ecNumber evidence="3">3.1.1.96</ecNumber>
    </recommendedName>
    <alternativeName>
        <fullName evidence="3">Gly-tRNA(Ala) deacylase</fullName>
        <ecNumber evidence="3">3.1.1.-</ecNumber>
    </alternativeName>
</protein>
<dbReference type="Pfam" id="PF02580">
    <property type="entry name" value="Tyr_Deacylase"/>
    <property type="match status" value="1"/>
</dbReference>
<evidence type="ECO:0000313" key="5">
    <source>
        <dbReference type="Proteomes" id="UP001165678"/>
    </source>
</evidence>
<dbReference type="PANTHER" id="PTHR10472:SF5">
    <property type="entry name" value="D-AMINOACYL-TRNA DEACYLASE 1"/>
    <property type="match status" value="1"/>
</dbReference>
<evidence type="ECO:0000256" key="1">
    <source>
        <dbReference type="ARBA" id="ARBA00009673"/>
    </source>
</evidence>
<reference evidence="4" key="1">
    <citation type="submission" date="2022-11" db="EMBL/GenBank/DDBJ databases">
        <title>Larsenimonas rhizosphaerae sp. nov., isolated from a tidal mudflat.</title>
        <authorList>
            <person name="Lee S.D."/>
            <person name="Kim I.S."/>
        </authorList>
    </citation>
    <scope>NUCLEOTIDE SEQUENCE</scope>
    <source>
        <strain evidence="4">GH2-1</strain>
    </source>
</reference>
<dbReference type="GO" id="GO:0005737">
    <property type="term" value="C:cytoplasm"/>
    <property type="evidence" value="ECO:0007669"/>
    <property type="project" value="UniProtKB-SubCell"/>
</dbReference>
<dbReference type="NCBIfam" id="TIGR00256">
    <property type="entry name" value="D-aminoacyl-tRNA deacylase"/>
    <property type="match status" value="1"/>
</dbReference>
<dbReference type="HAMAP" id="MF_00518">
    <property type="entry name" value="Deacylase_Dtd"/>
    <property type="match status" value="1"/>
</dbReference>
<dbReference type="Gene3D" id="3.50.80.10">
    <property type="entry name" value="D-tyrosyl-tRNA(Tyr) deacylase"/>
    <property type="match status" value="1"/>
</dbReference>
<dbReference type="EC" id="3.1.1.96" evidence="3"/>
<evidence type="ECO:0000256" key="3">
    <source>
        <dbReference type="HAMAP-Rule" id="MF_00518"/>
    </source>
</evidence>
<name>A0AA41ZJ23_9GAMM</name>
<dbReference type="PANTHER" id="PTHR10472">
    <property type="entry name" value="D-TYROSYL-TRNA TYR DEACYLASE"/>
    <property type="match status" value="1"/>
</dbReference>
<keyword evidence="3" id="KW-0963">Cytoplasm</keyword>
<dbReference type="EMBL" id="JAPIVE010000004">
    <property type="protein sequence ID" value="MCX2525134.1"/>
    <property type="molecule type" value="Genomic_DNA"/>
</dbReference>
<evidence type="ECO:0000313" key="4">
    <source>
        <dbReference type="EMBL" id="MCX2525134.1"/>
    </source>
</evidence>
<proteinExistence type="inferred from homology"/>
<dbReference type="GO" id="GO:0019478">
    <property type="term" value="P:D-amino acid catabolic process"/>
    <property type="evidence" value="ECO:0007669"/>
    <property type="project" value="UniProtKB-UniRule"/>
</dbReference>
<sequence>MKALIQRVSHAAVHIDGTCVGDIGPGLLALIGIERDDTPERAERLLNKLLGYRIFNDDDGRMNLGLGATGGGLLLVSQFTLVADTRKGLRPGFSSGASPAVGEELFNTLVTLARERHAPVETGRFGADMQISLTNDGPVTFLLEA</sequence>
<dbReference type="Proteomes" id="UP001165678">
    <property type="component" value="Unassembled WGS sequence"/>
</dbReference>
<dbReference type="InterPro" id="IPR003732">
    <property type="entry name" value="Daa-tRNA_deacyls_DTD"/>
</dbReference>
<keyword evidence="2 3" id="KW-0378">Hydrolase</keyword>
<dbReference type="GO" id="GO:0106026">
    <property type="term" value="F:Gly-tRNA(Ala) deacylase activity"/>
    <property type="evidence" value="ECO:0007669"/>
    <property type="project" value="UniProtKB-UniRule"/>
</dbReference>
<keyword evidence="3" id="KW-0820">tRNA-binding</keyword>
<comment type="catalytic activity">
    <reaction evidence="3">
        <text>glycyl-tRNA(Ala) + H2O = tRNA(Ala) + glycine + H(+)</text>
        <dbReference type="Rhea" id="RHEA:53744"/>
        <dbReference type="Rhea" id="RHEA-COMP:9657"/>
        <dbReference type="Rhea" id="RHEA-COMP:13640"/>
        <dbReference type="ChEBI" id="CHEBI:15377"/>
        <dbReference type="ChEBI" id="CHEBI:15378"/>
        <dbReference type="ChEBI" id="CHEBI:57305"/>
        <dbReference type="ChEBI" id="CHEBI:78442"/>
        <dbReference type="ChEBI" id="CHEBI:78522"/>
    </reaction>
</comment>
<dbReference type="AlphaFoldDB" id="A0AA41ZJ23"/>
<dbReference type="GO" id="GO:0000049">
    <property type="term" value="F:tRNA binding"/>
    <property type="evidence" value="ECO:0007669"/>
    <property type="project" value="UniProtKB-UniRule"/>
</dbReference>
<comment type="caution">
    <text evidence="4">The sequence shown here is derived from an EMBL/GenBank/DDBJ whole genome shotgun (WGS) entry which is preliminary data.</text>
</comment>
<keyword evidence="3" id="KW-0694">RNA-binding</keyword>
<comment type="similarity">
    <text evidence="1 3">Belongs to the DTD family.</text>
</comment>
<comment type="domain">
    <text evidence="3">A Gly-cisPro motif from one monomer fits into the active site of the other monomer to allow specific chiral rejection of L-amino acids.</text>
</comment>
<dbReference type="InterPro" id="IPR023509">
    <property type="entry name" value="DTD-like_sf"/>
</dbReference>
<comment type="subcellular location">
    <subcellularLocation>
        <location evidence="3">Cytoplasm</location>
    </subcellularLocation>
</comment>
<feature type="short sequence motif" description="Gly-cisPro motif, important for rejection of L-amino acids" evidence="3">
    <location>
        <begin position="137"/>
        <end position="138"/>
    </location>
</feature>